<proteinExistence type="predicted"/>
<evidence type="ECO:0000313" key="3">
    <source>
        <dbReference type="EMBL" id="QTD57744.1"/>
    </source>
</evidence>
<dbReference type="PANTHER" id="PTHR43194:SF2">
    <property type="entry name" value="PEROXISOMAL MEMBRANE PROTEIN LPX1"/>
    <property type="match status" value="1"/>
</dbReference>
<dbReference type="GO" id="GO:0016787">
    <property type="term" value="F:hydrolase activity"/>
    <property type="evidence" value="ECO:0007669"/>
    <property type="project" value="UniProtKB-KW"/>
</dbReference>
<feature type="domain" description="AB hydrolase-1" evidence="2">
    <location>
        <begin position="62"/>
        <end position="305"/>
    </location>
</feature>
<gene>
    <name evidence="3" type="ORF">J4G78_06295</name>
</gene>
<sequence length="319" mass="34892">MKILCFLGLLAASLLSACTTTESAEPVVLNAARGERIDLPEGAQLLGGRYFTVLVEGQGRDVVLVPGLSTSRSVWDATRARLKDRYRLHVIQIRGFGDAPMSGRDGPLLEPFIRELTDYIDDEIIDRDSGQKALVIGHSLGGLATMTLAARYPQGVERAMIIDSLPFFGLLFGLDTTVETLQPQAAAMRDGLIARGSSAADERTLQTMSRTEAGRAQVAAWARSADTGTMAQLTYDLMTTDVRPLLPRITVPVTMLYPVDASVMAEPRITEMYQAAFEGAKTVTFEKVEDSRHFIMLDQPEAFAASVERFLQRDDGNDM</sequence>
<feature type="signal peptide" evidence="1">
    <location>
        <begin position="1"/>
        <end position="24"/>
    </location>
</feature>
<accession>A0ABX7T817</accession>
<dbReference type="SUPFAM" id="SSF53474">
    <property type="entry name" value="alpha/beta-Hydrolases"/>
    <property type="match status" value="1"/>
</dbReference>
<keyword evidence="4" id="KW-1185">Reference proteome</keyword>
<dbReference type="EMBL" id="CP071794">
    <property type="protein sequence ID" value="QTD57744.1"/>
    <property type="molecule type" value="Genomic_DNA"/>
</dbReference>
<name>A0ABX7T817_9SPHN</name>
<dbReference type="Proteomes" id="UP000663923">
    <property type="component" value="Chromosome"/>
</dbReference>
<dbReference type="PRINTS" id="PR00111">
    <property type="entry name" value="ABHYDROLASE"/>
</dbReference>
<evidence type="ECO:0000259" key="2">
    <source>
        <dbReference type="Pfam" id="PF12697"/>
    </source>
</evidence>
<dbReference type="PANTHER" id="PTHR43194">
    <property type="entry name" value="HYDROLASE ALPHA/BETA FOLD FAMILY"/>
    <property type="match status" value="1"/>
</dbReference>
<organism evidence="3 4">
    <name type="scientific">Parasphingorhabdus cellanae</name>
    <dbReference type="NCBI Taxonomy" id="2806553"/>
    <lineage>
        <taxon>Bacteria</taxon>
        <taxon>Pseudomonadati</taxon>
        <taxon>Pseudomonadota</taxon>
        <taxon>Alphaproteobacteria</taxon>
        <taxon>Sphingomonadales</taxon>
        <taxon>Sphingomonadaceae</taxon>
        <taxon>Parasphingorhabdus</taxon>
    </lineage>
</organism>
<keyword evidence="3" id="KW-0378">Hydrolase</keyword>
<dbReference type="Gene3D" id="3.40.50.1820">
    <property type="entry name" value="alpha/beta hydrolase"/>
    <property type="match status" value="1"/>
</dbReference>
<dbReference type="Pfam" id="PF12697">
    <property type="entry name" value="Abhydrolase_6"/>
    <property type="match status" value="1"/>
</dbReference>
<reference evidence="3 4" key="1">
    <citation type="submission" date="2021-03" db="EMBL/GenBank/DDBJ databases">
        <title>Complete genome of Parasphingorhabdus_sp.JHSY0214.</title>
        <authorList>
            <person name="Yoo J.H."/>
            <person name="Bae J.W."/>
        </authorList>
    </citation>
    <scope>NUCLEOTIDE SEQUENCE [LARGE SCALE GENOMIC DNA]</scope>
    <source>
        <strain evidence="3 4">JHSY0214</strain>
    </source>
</reference>
<feature type="chain" id="PRO_5045304839" evidence="1">
    <location>
        <begin position="25"/>
        <end position="319"/>
    </location>
</feature>
<dbReference type="PROSITE" id="PS51257">
    <property type="entry name" value="PROKAR_LIPOPROTEIN"/>
    <property type="match status" value="1"/>
</dbReference>
<dbReference type="InterPro" id="IPR000073">
    <property type="entry name" value="AB_hydrolase_1"/>
</dbReference>
<protein>
    <submittedName>
        <fullName evidence="3">Alpha/beta hydrolase</fullName>
    </submittedName>
</protein>
<evidence type="ECO:0000313" key="4">
    <source>
        <dbReference type="Proteomes" id="UP000663923"/>
    </source>
</evidence>
<dbReference type="InterPro" id="IPR029058">
    <property type="entry name" value="AB_hydrolase_fold"/>
</dbReference>
<dbReference type="InterPro" id="IPR050228">
    <property type="entry name" value="Carboxylesterase_BioH"/>
</dbReference>
<keyword evidence="1" id="KW-0732">Signal</keyword>
<evidence type="ECO:0000256" key="1">
    <source>
        <dbReference type="SAM" id="SignalP"/>
    </source>
</evidence>